<name>Q7VDJ0_PROMA</name>
<dbReference type="EnsemblBacteria" id="AAP99432">
    <property type="protein sequence ID" value="AAP99432"/>
    <property type="gene ID" value="Pro_0386"/>
</dbReference>
<evidence type="ECO:0000256" key="3">
    <source>
        <dbReference type="ARBA" id="ARBA00022573"/>
    </source>
</evidence>
<dbReference type="SUPFAM" id="SSF53790">
    <property type="entry name" value="Tetrapyrrole methylase"/>
    <property type="match status" value="1"/>
</dbReference>
<dbReference type="PANTHER" id="PTHR43467">
    <property type="entry name" value="COBALT-PRECORRIN-2 C(20)-METHYLTRANSFERASE"/>
    <property type="match status" value="1"/>
</dbReference>
<dbReference type="GO" id="GO:0032259">
    <property type="term" value="P:methylation"/>
    <property type="evidence" value="ECO:0007669"/>
    <property type="project" value="UniProtKB-KW"/>
</dbReference>
<dbReference type="InterPro" id="IPR035996">
    <property type="entry name" value="4pyrrol_Methylase_sf"/>
</dbReference>
<keyword evidence="4 9" id="KW-0489">Methyltransferase</keyword>
<sequence length="261" mass="28802">MEIVNIYKRILSIFNPSLSSLKSKTGITFVGVGPGDPKLLTIAAVEAIKKATLVAYPVAKLGSKSMASEIACSFIKNKKCLPIVFPMITDNEALKRAWAFGANKLIEEVKKGEEVVLLSQGDPSLYSTSAYILLEIKSNFPLIPLKVIPGISSFNAAAAEAQFPLSLQKEELLICAVPDNPNHLKEMLDNAIKTKRVLVLIKLGKRWEWVRKVLDEKGLLTKTLFAKRIGFADQLTIKANNISNEEAPYFSLLIIREDAIF</sequence>
<dbReference type="AlphaFoldDB" id="Q7VDJ0"/>
<proteinExistence type="inferred from homology"/>
<reference evidence="9 10" key="1">
    <citation type="journal article" date="2003" name="Proc. Natl. Acad. Sci. U.S.A.">
        <title>Genome sequence of the cyanobacterium Prochlorococcus marinus SS120, a nearly minimal oxyphototrophic genome.</title>
        <authorList>
            <person name="Dufresne A."/>
            <person name="Salanoubat M."/>
            <person name="Partensky F."/>
            <person name="Artiguenave F."/>
            <person name="Axmann I.M."/>
            <person name="Barbe V."/>
            <person name="Duprat S."/>
            <person name="Galperin M.Y."/>
            <person name="Koonin E.V."/>
            <person name="Le Gall F."/>
            <person name="Makarova K.S."/>
            <person name="Ostrowski M."/>
            <person name="Oztas S."/>
            <person name="Robert C."/>
            <person name="Rogozin I.B."/>
            <person name="Scanlan D.J."/>
            <person name="Tandeau de Marsac N."/>
            <person name="Weissenbach J."/>
            <person name="Wincker P."/>
            <person name="Wolf Y.I."/>
            <person name="Hess W.R."/>
        </authorList>
    </citation>
    <scope>NUCLEOTIDE SEQUENCE [LARGE SCALE GENOMIC DNA]</scope>
    <source>
        <strain evidence="10">SARG / CCMP1375 / SS120</strain>
    </source>
</reference>
<evidence type="ECO:0000256" key="1">
    <source>
        <dbReference type="ARBA" id="ARBA00004953"/>
    </source>
</evidence>
<evidence type="ECO:0000256" key="2">
    <source>
        <dbReference type="ARBA" id="ARBA00005879"/>
    </source>
</evidence>
<gene>
    <name evidence="9" type="primary">cobF</name>
    <name evidence="9" type="ordered locus">Pro_0386</name>
</gene>
<dbReference type="RefSeq" id="WP_011124541.1">
    <property type="nucleotide sequence ID" value="NC_005042.1"/>
</dbReference>
<dbReference type="PATRIC" id="fig|167539.5.peg.394"/>
<dbReference type="InterPro" id="IPR000878">
    <property type="entry name" value="4pyrrol_Mease"/>
</dbReference>
<keyword evidence="5" id="KW-0808">Transferase</keyword>
<dbReference type="HOGENOM" id="CLU_076014_1_0_3"/>
<dbReference type="Pfam" id="PF00590">
    <property type="entry name" value="TP_methylase"/>
    <property type="match status" value="1"/>
</dbReference>
<evidence type="ECO:0000313" key="10">
    <source>
        <dbReference type="Proteomes" id="UP000001420"/>
    </source>
</evidence>
<dbReference type="PIRSF" id="PIRSF036427">
    <property type="entry name" value="Precrrn-2_mtase"/>
    <property type="match status" value="1"/>
</dbReference>
<dbReference type="CDD" id="cd11645">
    <property type="entry name" value="Precorrin_2_C20_MT"/>
    <property type="match status" value="1"/>
</dbReference>
<organism evidence="9 10">
    <name type="scientific">Prochlorococcus marinus (strain SARG / CCMP1375 / SS120)</name>
    <dbReference type="NCBI Taxonomy" id="167539"/>
    <lineage>
        <taxon>Bacteria</taxon>
        <taxon>Bacillati</taxon>
        <taxon>Cyanobacteriota</taxon>
        <taxon>Cyanophyceae</taxon>
        <taxon>Synechococcales</taxon>
        <taxon>Prochlorococcaceae</taxon>
        <taxon>Prochlorococcus</taxon>
    </lineage>
</organism>
<evidence type="ECO:0000256" key="7">
    <source>
        <dbReference type="PIRNR" id="PIRNR036427"/>
    </source>
</evidence>
<dbReference type="Gene3D" id="3.40.1010.10">
    <property type="entry name" value="Cobalt-precorrin-4 Transmethylase, Domain 1"/>
    <property type="match status" value="1"/>
</dbReference>
<evidence type="ECO:0000256" key="5">
    <source>
        <dbReference type="ARBA" id="ARBA00022679"/>
    </source>
</evidence>
<dbReference type="OrthoDB" id="9804789at2"/>
<dbReference type="STRING" id="167539.Pro_0386"/>
<comment type="similarity">
    <text evidence="2 7">Belongs to the precorrin methyltransferase family.</text>
</comment>
<evidence type="ECO:0000256" key="4">
    <source>
        <dbReference type="ARBA" id="ARBA00022603"/>
    </source>
</evidence>
<dbReference type="InterPro" id="IPR014777">
    <property type="entry name" value="4pyrrole_Mease_sub1"/>
</dbReference>
<dbReference type="eggNOG" id="COG2243">
    <property type="taxonomic scope" value="Bacteria"/>
</dbReference>
<keyword evidence="3" id="KW-0169">Cobalamin biosynthesis</keyword>
<dbReference type="PANTHER" id="PTHR43467:SF2">
    <property type="entry name" value="COBALT-PRECORRIN-2 C(20)-METHYLTRANSFERASE"/>
    <property type="match status" value="1"/>
</dbReference>
<dbReference type="Gene3D" id="3.30.950.10">
    <property type="entry name" value="Methyltransferase, Cobalt-precorrin-4 Transmethylase, Domain 2"/>
    <property type="match status" value="1"/>
</dbReference>
<dbReference type="KEGG" id="pma:Pro_0386"/>
<dbReference type="InterPro" id="IPR006364">
    <property type="entry name" value="CobI/CbiL/CobIJ_dom"/>
</dbReference>
<dbReference type="Proteomes" id="UP000001420">
    <property type="component" value="Chromosome"/>
</dbReference>
<dbReference type="InterPro" id="IPR014776">
    <property type="entry name" value="4pyrrole_Mease_sub2"/>
</dbReference>
<dbReference type="NCBIfam" id="TIGR01467">
    <property type="entry name" value="cobI_cbiL"/>
    <property type="match status" value="1"/>
</dbReference>
<dbReference type="UniPathway" id="UPA00148"/>
<feature type="domain" description="Tetrapyrrole methylase" evidence="8">
    <location>
        <begin position="27"/>
        <end position="239"/>
    </location>
</feature>
<evidence type="ECO:0000256" key="6">
    <source>
        <dbReference type="ARBA" id="ARBA00022691"/>
    </source>
</evidence>
<dbReference type="GO" id="GO:0009236">
    <property type="term" value="P:cobalamin biosynthetic process"/>
    <property type="evidence" value="ECO:0007669"/>
    <property type="project" value="UniProtKB-UniRule"/>
</dbReference>
<keyword evidence="6" id="KW-0949">S-adenosyl-L-methionine</keyword>
<dbReference type="InterPro" id="IPR012382">
    <property type="entry name" value="CobI/CbiL"/>
</dbReference>
<dbReference type="EMBL" id="AE017126">
    <property type="protein sequence ID" value="AAP99432.1"/>
    <property type="molecule type" value="Genomic_DNA"/>
</dbReference>
<dbReference type="GO" id="GO:0030788">
    <property type="term" value="F:precorrin-2 C20-methyltransferase activity"/>
    <property type="evidence" value="ECO:0007669"/>
    <property type="project" value="InterPro"/>
</dbReference>
<keyword evidence="10" id="KW-1185">Reference proteome</keyword>
<protein>
    <submittedName>
        <fullName evidence="9">Precorrin-2 methylase</fullName>
    </submittedName>
</protein>
<accession>Q7VDJ0</accession>
<evidence type="ECO:0000313" key="9">
    <source>
        <dbReference type="EMBL" id="AAP99432.1"/>
    </source>
</evidence>
<comment type="pathway">
    <text evidence="1">Cofactor biosynthesis; adenosylcobalamin biosynthesis.</text>
</comment>
<evidence type="ECO:0000259" key="8">
    <source>
        <dbReference type="Pfam" id="PF00590"/>
    </source>
</evidence>